<evidence type="ECO:0000256" key="3">
    <source>
        <dbReference type="ARBA" id="ARBA00022679"/>
    </source>
</evidence>
<dbReference type="SUPFAM" id="SSF53686">
    <property type="entry name" value="Tryptophan synthase beta subunit-like PLP-dependent enzymes"/>
    <property type="match status" value="1"/>
</dbReference>
<sequence length="324" mass="35312">MTIPSLESLIQDDVFYELPLPGTQLVVQLKLEGLNPAGSIKFKTALAMIGDLERSGKLRAGATIVESSSGNLGLALSLLSASLSFHFICVCDPNISPDTSRLIEAHGGILEPVTELDANGGFLGTRLARVAKIVREVPNCVWTNQYANPAAKWAHHRWTGPAIRRKCPRIDYLFVGVGTSGTAMGCAEYFRAHAPHVRIIGIDSVGSVTFGHQPQRRYLPGLGASQRPPLFDADLMDDQVMVPEADAVRACWQFQREHGFLLGASSGTVMAGIQKYADRIPPGSTIVAISPDFGDRYTSTLYDSSWVLERYPELEQPHLDRKIA</sequence>
<accession>A0A562R5Z5</accession>
<dbReference type="OrthoDB" id="9805733at2"/>
<dbReference type="Gene3D" id="3.40.50.1100">
    <property type="match status" value="2"/>
</dbReference>
<evidence type="ECO:0000313" key="7">
    <source>
        <dbReference type="Proteomes" id="UP000316291"/>
    </source>
</evidence>
<evidence type="ECO:0000256" key="1">
    <source>
        <dbReference type="ARBA" id="ARBA00001933"/>
    </source>
</evidence>
<comment type="cofactor">
    <cofactor evidence="1">
        <name>pyridoxal 5'-phosphate</name>
        <dbReference type="ChEBI" id="CHEBI:597326"/>
    </cofactor>
</comment>
<dbReference type="CDD" id="cd01561">
    <property type="entry name" value="CBS_like"/>
    <property type="match status" value="1"/>
</dbReference>
<keyword evidence="7" id="KW-1185">Reference proteome</keyword>
<dbReference type="Pfam" id="PF00291">
    <property type="entry name" value="PALP"/>
    <property type="match status" value="1"/>
</dbReference>
<keyword evidence="3" id="KW-0808">Transferase</keyword>
<dbReference type="InterPro" id="IPR050214">
    <property type="entry name" value="Cys_Synth/Cystath_Beta-Synth"/>
</dbReference>
<dbReference type="InterPro" id="IPR001926">
    <property type="entry name" value="TrpB-like_PALP"/>
</dbReference>
<dbReference type="InterPro" id="IPR036052">
    <property type="entry name" value="TrpB-like_PALP_sf"/>
</dbReference>
<dbReference type="NCBIfam" id="TIGR03945">
    <property type="entry name" value="PLP_SbnA_fam"/>
    <property type="match status" value="1"/>
</dbReference>
<dbReference type="GO" id="GO:1901605">
    <property type="term" value="P:alpha-amino acid metabolic process"/>
    <property type="evidence" value="ECO:0007669"/>
    <property type="project" value="UniProtKB-ARBA"/>
</dbReference>
<comment type="caution">
    <text evidence="6">The sequence shown here is derived from an EMBL/GenBank/DDBJ whole genome shotgun (WGS) entry which is preliminary data.</text>
</comment>
<dbReference type="PANTHER" id="PTHR10314">
    <property type="entry name" value="CYSTATHIONINE BETA-SYNTHASE"/>
    <property type="match status" value="1"/>
</dbReference>
<name>A0A562R5Z5_9BRAD</name>
<dbReference type="GO" id="GO:0016740">
    <property type="term" value="F:transferase activity"/>
    <property type="evidence" value="ECO:0007669"/>
    <property type="project" value="UniProtKB-KW"/>
</dbReference>
<dbReference type="RefSeq" id="WP_018643953.1">
    <property type="nucleotide sequence ID" value="NZ_VLLA01000019.1"/>
</dbReference>
<keyword evidence="4" id="KW-0663">Pyridoxal phosphate</keyword>
<feature type="domain" description="Tryptophan synthase beta chain-like PALP" evidence="5">
    <location>
        <begin position="27"/>
        <end position="292"/>
    </location>
</feature>
<dbReference type="InterPro" id="IPR023927">
    <property type="entry name" value="SbnA"/>
</dbReference>
<comment type="subunit">
    <text evidence="2">Homodimer.</text>
</comment>
<protein>
    <submittedName>
        <fullName evidence="6">Cysteine synthase A</fullName>
    </submittedName>
</protein>
<organism evidence="6 7">
    <name type="scientific">Bradyrhizobium huanghuaihaiense</name>
    <dbReference type="NCBI Taxonomy" id="990078"/>
    <lineage>
        <taxon>Bacteria</taxon>
        <taxon>Pseudomonadati</taxon>
        <taxon>Pseudomonadota</taxon>
        <taxon>Alphaproteobacteria</taxon>
        <taxon>Hyphomicrobiales</taxon>
        <taxon>Nitrobacteraceae</taxon>
        <taxon>Bradyrhizobium</taxon>
    </lineage>
</organism>
<gene>
    <name evidence="6" type="ORF">IQ16_06105</name>
</gene>
<dbReference type="Proteomes" id="UP000316291">
    <property type="component" value="Unassembled WGS sequence"/>
</dbReference>
<evidence type="ECO:0000313" key="6">
    <source>
        <dbReference type="EMBL" id="TWI63796.1"/>
    </source>
</evidence>
<proteinExistence type="predicted"/>
<evidence type="ECO:0000256" key="4">
    <source>
        <dbReference type="ARBA" id="ARBA00022898"/>
    </source>
</evidence>
<dbReference type="AlphaFoldDB" id="A0A562R5Z5"/>
<evidence type="ECO:0000256" key="2">
    <source>
        <dbReference type="ARBA" id="ARBA00011738"/>
    </source>
</evidence>
<evidence type="ECO:0000259" key="5">
    <source>
        <dbReference type="Pfam" id="PF00291"/>
    </source>
</evidence>
<dbReference type="EMBL" id="VLLA01000019">
    <property type="protein sequence ID" value="TWI63796.1"/>
    <property type="molecule type" value="Genomic_DNA"/>
</dbReference>
<reference evidence="6 7" key="1">
    <citation type="journal article" date="2015" name="Stand. Genomic Sci.">
        <title>Genomic Encyclopedia of Bacterial and Archaeal Type Strains, Phase III: the genomes of soil and plant-associated and newly described type strains.</title>
        <authorList>
            <person name="Whitman W.B."/>
            <person name="Woyke T."/>
            <person name="Klenk H.P."/>
            <person name="Zhou Y."/>
            <person name="Lilburn T.G."/>
            <person name="Beck B.J."/>
            <person name="De Vos P."/>
            <person name="Vandamme P."/>
            <person name="Eisen J.A."/>
            <person name="Garrity G."/>
            <person name="Hugenholtz P."/>
            <person name="Kyrpides N.C."/>
        </authorList>
    </citation>
    <scope>NUCLEOTIDE SEQUENCE [LARGE SCALE GENOMIC DNA]</scope>
    <source>
        <strain evidence="6 7">CGMCC 1.10948</strain>
    </source>
</reference>